<accession>A0A0E0IUE9</accession>
<proteinExistence type="predicted"/>
<reference evidence="2" key="1">
    <citation type="submission" date="2015-04" db="UniProtKB">
        <authorList>
            <consortium name="EnsemblPlants"/>
        </authorList>
    </citation>
    <scope>IDENTIFICATION</scope>
    <source>
        <strain evidence="2">SL10</strain>
    </source>
</reference>
<dbReference type="Proteomes" id="UP000006591">
    <property type="component" value="Chromosome 10"/>
</dbReference>
<keyword evidence="3" id="KW-1185">Reference proteome</keyword>
<protein>
    <submittedName>
        <fullName evidence="2">Uncharacterized protein</fullName>
    </submittedName>
</protein>
<keyword evidence="1" id="KW-0732">Signal</keyword>
<evidence type="ECO:0000313" key="3">
    <source>
        <dbReference type="Proteomes" id="UP000006591"/>
    </source>
</evidence>
<dbReference type="AlphaFoldDB" id="A0A0E0IUE9"/>
<feature type="chain" id="PRO_5002363354" evidence="1">
    <location>
        <begin position="21"/>
        <end position="154"/>
    </location>
</feature>
<name>A0A0E0IUE9_ORYNI</name>
<reference evidence="2" key="2">
    <citation type="submission" date="2018-04" db="EMBL/GenBank/DDBJ databases">
        <title>OnivRS2 (Oryza nivara Reference Sequence Version 2).</title>
        <authorList>
            <person name="Zhang J."/>
            <person name="Kudrna D."/>
            <person name="Lee S."/>
            <person name="Talag J."/>
            <person name="Rajasekar S."/>
            <person name="Welchert J."/>
            <person name="Hsing Y.-I."/>
            <person name="Wing R.A."/>
        </authorList>
    </citation>
    <scope>NUCLEOTIDE SEQUENCE [LARGE SCALE GENOMIC DNA]</scope>
</reference>
<dbReference type="HOGENOM" id="CLU_1707130_0_0_1"/>
<feature type="signal peptide" evidence="1">
    <location>
        <begin position="1"/>
        <end position="20"/>
    </location>
</feature>
<organism evidence="2">
    <name type="scientific">Oryza nivara</name>
    <name type="common">Indian wild rice</name>
    <name type="synonym">Oryza sativa f. spontanea</name>
    <dbReference type="NCBI Taxonomy" id="4536"/>
    <lineage>
        <taxon>Eukaryota</taxon>
        <taxon>Viridiplantae</taxon>
        <taxon>Streptophyta</taxon>
        <taxon>Embryophyta</taxon>
        <taxon>Tracheophyta</taxon>
        <taxon>Spermatophyta</taxon>
        <taxon>Magnoliopsida</taxon>
        <taxon>Liliopsida</taxon>
        <taxon>Poales</taxon>
        <taxon>Poaceae</taxon>
        <taxon>BOP clade</taxon>
        <taxon>Oryzoideae</taxon>
        <taxon>Oryzeae</taxon>
        <taxon>Oryzinae</taxon>
        <taxon>Oryza</taxon>
    </lineage>
</organism>
<evidence type="ECO:0000313" key="2">
    <source>
        <dbReference type="EnsemblPlants" id="ONIVA10G15680.1"/>
    </source>
</evidence>
<dbReference type="eggNOG" id="KOG1764">
    <property type="taxonomic scope" value="Eukaryota"/>
</dbReference>
<dbReference type="Gramene" id="ONIVA10G15680.1">
    <property type="protein sequence ID" value="ONIVA10G15680.1"/>
    <property type="gene ID" value="ONIVA10G15680"/>
</dbReference>
<evidence type="ECO:0000256" key="1">
    <source>
        <dbReference type="SAM" id="SignalP"/>
    </source>
</evidence>
<sequence length="154" mass="16211">MGAVGAVGVAALGALGAAVAGGLTAEKGVAKDGLTAADHLGEDFYEVLLQQEHFKSTTVRSIVESYRWSPSVSITLDTSMLTVLPLLPKYRQLTVMEFMKTIGSTVLDSGNGLVKPPLTCSPDASLGSVIDSIASRITHRIYTSWTVTSRLLVS</sequence>
<dbReference type="EnsemblPlants" id="ONIVA10G15680.1">
    <property type="protein sequence ID" value="ONIVA10G15680.1"/>
    <property type="gene ID" value="ONIVA10G15680"/>
</dbReference>
<dbReference type="STRING" id="4536.A0A0E0IUE9"/>